<dbReference type="RefSeq" id="WP_242165515.1">
    <property type="nucleotide sequence ID" value="NZ_JAJMLW010000003.1"/>
</dbReference>
<comment type="caution">
    <text evidence="2">The sequence shown here is derived from an EMBL/GenBank/DDBJ whole genome shotgun (WGS) entry which is preliminary data.</text>
</comment>
<keyword evidence="3" id="KW-1185">Reference proteome</keyword>
<sequence length="567" mass="64103">MIEITTEVRAEEPAGASFIVDRCPFRYGEQINLEVLDLEEDKVLNWPMVYILANEDSAYVGQTTSVATRMTQHGASVEKRDFTMANIIFNEEFNSSVVTDYEHRLIGLMHADGRYQLTNKNDGMTDTNYFSKEQYSAMFESLWDELRSLELVDHTIDEIEESEVFKYSPYKGLTVDQRVALDKILAVIGRGIGDAAPLVVEGVPGTGKTILAIYLLKTLRDDPRFAGMNIRILEPVTSLRETLRKALAGVRGLSPADIIGPADLVKPEFGYRANGERGFDILLVDEAHKLKRRVNLGSQYRHFDKVNEKLGLPKGASQMQWVLEQARFPIFFYDPRQFVGPSCVTREDVESALGEAVGNPIRLETQMRVRGGDDYLDYVFGILNGGDPLPRPFEGYEFVLHEDFRDFVESFERTYAAHDLSRMIAGYAWPWLTKPKKGSRVSAAPFDIEIEGVGLRWNCTSENWVGKGADNPAIAHEVGCIHSIQGYDLSYAYVIIGDDLVLDEESGRLRANRAGYYDRNGYATATDEELTRFIKNIYYVLMTRGVMGTHVYVANPVLRGYLRRFFA</sequence>
<name>A0ABS9WHJ5_9ACTN</name>
<dbReference type="Pfam" id="PF09848">
    <property type="entry name" value="SLFN-g3_helicase"/>
    <property type="match status" value="1"/>
</dbReference>
<evidence type="ECO:0000313" key="2">
    <source>
        <dbReference type="EMBL" id="MCI2242343.1"/>
    </source>
</evidence>
<protein>
    <submittedName>
        <fullName evidence="2">DUF2075 domain-containing protein</fullName>
    </submittedName>
</protein>
<gene>
    <name evidence="2" type="ORF">LPT13_08270</name>
</gene>
<dbReference type="SUPFAM" id="SSF52540">
    <property type="entry name" value="P-loop containing nucleoside triphosphate hydrolases"/>
    <property type="match status" value="1"/>
</dbReference>
<feature type="domain" description="Schlafen group 3-like DNA/RNA helicase" evidence="1">
    <location>
        <begin position="198"/>
        <end position="553"/>
    </location>
</feature>
<dbReference type="CDD" id="cd10439">
    <property type="entry name" value="GIY-YIG_COG3410"/>
    <property type="match status" value="1"/>
</dbReference>
<dbReference type="Gene3D" id="3.40.50.300">
    <property type="entry name" value="P-loop containing nucleotide triphosphate hydrolases"/>
    <property type="match status" value="1"/>
</dbReference>
<accession>A0ABS9WHJ5</accession>
<dbReference type="InterPro" id="IPR027417">
    <property type="entry name" value="P-loop_NTPase"/>
</dbReference>
<dbReference type="Proteomes" id="UP001430755">
    <property type="component" value="Unassembled WGS sequence"/>
</dbReference>
<proteinExistence type="predicted"/>
<organism evidence="2 3">
    <name type="scientific">Adlercreutzia faecimuris</name>
    <dbReference type="NCBI Taxonomy" id="2897341"/>
    <lineage>
        <taxon>Bacteria</taxon>
        <taxon>Bacillati</taxon>
        <taxon>Actinomycetota</taxon>
        <taxon>Coriobacteriia</taxon>
        <taxon>Eggerthellales</taxon>
        <taxon>Eggerthellaceae</taxon>
        <taxon>Adlercreutzia</taxon>
    </lineage>
</organism>
<dbReference type="InterPro" id="IPR018647">
    <property type="entry name" value="SLFN_3-like_DNA/RNA_helicase"/>
</dbReference>
<dbReference type="EMBL" id="JAJMLW010000003">
    <property type="protein sequence ID" value="MCI2242343.1"/>
    <property type="molecule type" value="Genomic_DNA"/>
</dbReference>
<evidence type="ECO:0000259" key="1">
    <source>
        <dbReference type="Pfam" id="PF09848"/>
    </source>
</evidence>
<reference evidence="2" key="1">
    <citation type="submission" date="2021-11" db="EMBL/GenBank/DDBJ databases">
        <title>A Novel Adlercreutzia Species, isolated from a Allomyrina dichotoma larva feces.</title>
        <authorList>
            <person name="Suh M.K."/>
        </authorList>
    </citation>
    <scope>NUCLEOTIDE SEQUENCE</scope>
    <source>
        <strain evidence="2">JBNU-10</strain>
    </source>
</reference>
<evidence type="ECO:0000313" key="3">
    <source>
        <dbReference type="Proteomes" id="UP001430755"/>
    </source>
</evidence>